<dbReference type="PROSITE" id="PS51257">
    <property type="entry name" value="PROKAR_LIPOPROTEIN"/>
    <property type="match status" value="1"/>
</dbReference>
<keyword evidence="2" id="KW-0732">Signal</keyword>
<dbReference type="EMBL" id="LGTC01000001">
    <property type="protein sequence ID" value="KNY28421.1"/>
    <property type="molecule type" value="Genomic_DNA"/>
</dbReference>
<proteinExistence type="predicted"/>
<reference evidence="4" key="1">
    <citation type="submission" date="2015-07" db="EMBL/GenBank/DDBJ databases">
        <title>Near-Complete Genome Sequence of the Cellulolytic Bacterium Bacteroides (Pseudobacteroides) cellulosolvens ATCC 35603.</title>
        <authorList>
            <person name="Dassa B."/>
            <person name="Utturkar S.M."/>
            <person name="Klingeman D.M."/>
            <person name="Hurt R.A."/>
            <person name="Keller M."/>
            <person name="Xu J."/>
            <person name="Reddy Y.H.K."/>
            <person name="Borovok I."/>
            <person name="Grinberg I.R."/>
            <person name="Lamed R."/>
            <person name="Zhivin O."/>
            <person name="Bayer E.A."/>
            <person name="Brown S.D."/>
        </authorList>
    </citation>
    <scope>NUCLEOTIDE SEQUENCE [LARGE SCALE GENOMIC DNA]</scope>
    <source>
        <strain evidence="4">DSM 2933</strain>
    </source>
</reference>
<feature type="compositionally biased region" description="Gly residues" evidence="1">
    <location>
        <begin position="112"/>
        <end position="121"/>
    </location>
</feature>
<protein>
    <recommendedName>
        <fullName evidence="5">DUF5666 domain-containing protein</fullName>
    </recommendedName>
</protein>
<feature type="region of interest" description="Disordered" evidence="1">
    <location>
        <begin position="218"/>
        <end position="240"/>
    </location>
</feature>
<dbReference type="OrthoDB" id="1787414at2"/>
<feature type="region of interest" description="Disordered" evidence="1">
    <location>
        <begin position="91"/>
        <end position="150"/>
    </location>
</feature>
<organism evidence="3 4">
    <name type="scientific">Pseudobacteroides cellulosolvens ATCC 35603 = DSM 2933</name>
    <dbReference type="NCBI Taxonomy" id="398512"/>
    <lineage>
        <taxon>Bacteria</taxon>
        <taxon>Bacillati</taxon>
        <taxon>Bacillota</taxon>
        <taxon>Clostridia</taxon>
        <taxon>Eubacteriales</taxon>
        <taxon>Oscillospiraceae</taxon>
        <taxon>Pseudobacteroides</taxon>
    </lineage>
</organism>
<feature type="chain" id="PRO_5039009539" description="DUF5666 domain-containing protein" evidence="2">
    <location>
        <begin position="22"/>
        <end position="240"/>
    </location>
</feature>
<accession>A0A0L6JRE9</accession>
<evidence type="ECO:0000313" key="3">
    <source>
        <dbReference type="EMBL" id="KNY28421.1"/>
    </source>
</evidence>
<evidence type="ECO:0000256" key="1">
    <source>
        <dbReference type="SAM" id="MobiDB-lite"/>
    </source>
</evidence>
<dbReference type="STRING" id="398512.Bccel_3695"/>
<evidence type="ECO:0008006" key="5">
    <source>
        <dbReference type="Google" id="ProtNLM"/>
    </source>
</evidence>
<feature type="compositionally biased region" description="Basic and acidic residues" evidence="1">
    <location>
        <begin position="91"/>
        <end position="100"/>
    </location>
</feature>
<dbReference type="RefSeq" id="WP_036938760.1">
    <property type="nucleotide sequence ID" value="NZ_JQKC01000007.1"/>
</dbReference>
<feature type="compositionally biased region" description="Low complexity" evidence="1">
    <location>
        <begin position="25"/>
        <end position="35"/>
    </location>
</feature>
<feature type="compositionally biased region" description="Polar residues" evidence="1">
    <location>
        <begin position="36"/>
        <end position="45"/>
    </location>
</feature>
<keyword evidence="4" id="KW-1185">Reference proteome</keyword>
<sequence length="240" mass="25970" precursor="true">MKSYKKVLAVLLLTASLTGLMACGQSADDSSQSGQEVNNQNTEMQENNRRMSWGSNSPDIYGEVKSITGNKLTLALIEIPQRKQLTEEEMQKMRERRQNADDGTGSGNRPDGQGGNRGGVDGPPPDMPGNSNNMNGSEGGDGNRRGDMRGMTQKKFTGQNQDIEIPSSASITTFERGNNEINEKKLTVGDIKVGMTVQVWYKKDNGDKKEIETVRVMQAPSSKTVGTPGIASSPVPSQKS</sequence>
<feature type="signal peptide" evidence="2">
    <location>
        <begin position="1"/>
        <end position="21"/>
    </location>
</feature>
<feature type="region of interest" description="Disordered" evidence="1">
    <location>
        <begin position="25"/>
        <end position="56"/>
    </location>
</feature>
<dbReference type="Proteomes" id="UP000036923">
    <property type="component" value="Unassembled WGS sequence"/>
</dbReference>
<name>A0A0L6JRE9_9FIRM</name>
<comment type="caution">
    <text evidence="3">The sequence shown here is derived from an EMBL/GenBank/DDBJ whole genome shotgun (WGS) entry which is preliminary data.</text>
</comment>
<dbReference type="eggNOG" id="ENOG50338PK">
    <property type="taxonomic scope" value="Bacteria"/>
</dbReference>
<dbReference type="AlphaFoldDB" id="A0A0L6JRE9"/>
<evidence type="ECO:0000313" key="4">
    <source>
        <dbReference type="Proteomes" id="UP000036923"/>
    </source>
</evidence>
<evidence type="ECO:0000256" key="2">
    <source>
        <dbReference type="SAM" id="SignalP"/>
    </source>
</evidence>
<gene>
    <name evidence="3" type="ORF">Bccel_3695</name>
</gene>